<evidence type="ECO:0000259" key="5">
    <source>
        <dbReference type="Pfam" id="PF01420"/>
    </source>
</evidence>
<dbReference type="PANTHER" id="PTHR43140:SF1">
    <property type="entry name" value="TYPE I RESTRICTION ENZYME ECOKI SPECIFICITY SUBUNIT"/>
    <property type="match status" value="1"/>
</dbReference>
<dbReference type="RefSeq" id="WP_072909445.1">
    <property type="nucleotide sequence ID" value="NZ_FQZT01000012.1"/>
</dbReference>
<dbReference type="STRING" id="1122189.SAMN02745165_02884"/>
<organism evidence="6 7">
    <name type="scientific">Malonomonas rubra DSM 5091</name>
    <dbReference type="NCBI Taxonomy" id="1122189"/>
    <lineage>
        <taxon>Bacteria</taxon>
        <taxon>Pseudomonadati</taxon>
        <taxon>Thermodesulfobacteriota</taxon>
        <taxon>Desulfuromonadia</taxon>
        <taxon>Desulfuromonadales</taxon>
        <taxon>Geopsychrobacteraceae</taxon>
        <taxon>Malonomonas</taxon>
    </lineage>
</organism>
<evidence type="ECO:0000256" key="3">
    <source>
        <dbReference type="ARBA" id="ARBA00023125"/>
    </source>
</evidence>
<dbReference type="InterPro" id="IPR000055">
    <property type="entry name" value="Restrct_endonuc_typeI_TRD"/>
</dbReference>
<dbReference type="OrthoDB" id="512700at2"/>
<dbReference type="GO" id="GO:0009307">
    <property type="term" value="P:DNA restriction-modification system"/>
    <property type="evidence" value="ECO:0007669"/>
    <property type="project" value="UniProtKB-KW"/>
</dbReference>
<dbReference type="AlphaFoldDB" id="A0A1M6L616"/>
<reference evidence="6 7" key="1">
    <citation type="submission" date="2016-11" db="EMBL/GenBank/DDBJ databases">
        <authorList>
            <person name="Jaros S."/>
            <person name="Januszkiewicz K."/>
            <person name="Wedrychowicz H."/>
        </authorList>
    </citation>
    <scope>NUCLEOTIDE SEQUENCE [LARGE SCALE GENOMIC DNA]</scope>
    <source>
        <strain evidence="6 7">DSM 5091</strain>
    </source>
</reference>
<dbReference type="Pfam" id="PF01420">
    <property type="entry name" value="Methylase_S"/>
    <property type="match status" value="2"/>
</dbReference>
<dbReference type="Gene3D" id="3.90.220.20">
    <property type="entry name" value="DNA methylase specificity domains"/>
    <property type="match status" value="2"/>
</dbReference>
<evidence type="ECO:0000313" key="7">
    <source>
        <dbReference type="Proteomes" id="UP000184171"/>
    </source>
</evidence>
<accession>A0A1M6L616</accession>
<keyword evidence="4" id="KW-0175">Coiled coil</keyword>
<sequence>MTAETFFANFGHLVDAPNGVQKLRELILQLAVQGKLVPQDPSDEPASVLLEKIKIAKERLVTEGRIKPPKTLPPISEDGIPFELPRAWEWCRFGALGLIGSSSRVHKKDWKSKGVPFLRAREIVKLSQFGTVNNELFISEELFQELSNGGLVPEENDLMITGVGTIGIPYIVKNSDRFYFKDASVLIFKNHYGLYSRFLSCLLRTPYWIDTIHKESMGTTVHTLTISRANEVPIPLPPLEEQKRIVAKVDQLMALCDELEDRQQMQQQGRVRLNNAALDALLTAREPDEFADHWQRISTNFDLLYDHPETIAKLRAAILQLAVQGKLVPQDPNDEPASVLLKRIKAEKERLVKEKAIKKDKTLPEVEGLLHPVPDGWVWSRFQDVTLLVTDGEHSTPPRVASGVPLATAKNIRDGYVDLRVTDFVSEETAEKCWRRCYPRHDDILMVCVGATTGRLTVIKDPEDFVLVRSVALIRPFTPGILPEYLSVLLRSPVGQNQIWGNVKQSAQPCLYIGKIKAIEVPVPSTSEQKRIVAKVDQLMSLCDELEVKLNQTEQHSEKLLEATVRQLLVA</sequence>
<keyword evidence="2" id="KW-0680">Restriction system</keyword>
<keyword evidence="3" id="KW-0238">DNA-binding</keyword>
<keyword evidence="7" id="KW-1185">Reference proteome</keyword>
<dbReference type="PANTHER" id="PTHR43140">
    <property type="entry name" value="TYPE-1 RESTRICTION ENZYME ECOKI SPECIFICITY PROTEIN"/>
    <property type="match status" value="1"/>
</dbReference>
<dbReference type="SUPFAM" id="SSF116734">
    <property type="entry name" value="DNA methylase specificity domain"/>
    <property type="match status" value="2"/>
</dbReference>
<evidence type="ECO:0000256" key="4">
    <source>
        <dbReference type="SAM" id="Coils"/>
    </source>
</evidence>
<dbReference type="CDD" id="cd17246">
    <property type="entry name" value="RMtype1_S_SonII-TRD2-CR2_like"/>
    <property type="match status" value="1"/>
</dbReference>
<feature type="domain" description="Type I restriction modification DNA specificity" evidence="5">
    <location>
        <begin position="105"/>
        <end position="263"/>
    </location>
</feature>
<evidence type="ECO:0000313" key="6">
    <source>
        <dbReference type="EMBL" id="SHJ66645.1"/>
    </source>
</evidence>
<gene>
    <name evidence="6" type="ORF">SAMN02745165_02884</name>
</gene>
<dbReference type="EMBL" id="FQZT01000012">
    <property type="protein sequence ID" value="SHJ66645.1"/>
    <property type="molecule type" value="Genomic_DNA"/>
</dbReference>
<dbReference type="InterPro" id="IPR044946">
    <property type="entry name" value="Restrct_endonuc_typeI_TRD_sf"/>
</dbReference>
<proteinExistence type="inferred from homology"/>
<dbReference type="Proteomes" id="UP000184171">
    <property type="component" value="Unassembled WGS sequence"/>
</dbReference>
<feature type="coiled-coil region" evidence="4">
    <location>
        <begin position="536"/>
        <end position="563"/>
    </location>
</feature>
<comment type="similarity">
    <text evidence="1">Belongs to the type-I restriction system S methylase family.</text>
</comment>
<feature type="domain" description="Type I restriction modification DNA specificity" evidence="5">
    <location>
        <begin position="442"/>
        <end position="552"/>
    </location>
</feature>
<dbReference type="GO" id="GO:0003677">
    <property type="term" value="F:DNA binding"/>
    <property type="evidence" value="ECO:0007669"/>
    <property type="project" value="UniProtKB-KW"/>
</dbReference>
<name>A0A1M6L616_MALRU</name>
<evidence type="ECO:0000256" key="1">
    <source>
        <dbReference type="ARBA" id="ARBA00010923"/>
    </source>
</evidence>
<evidence type="ECO:0000256" key="2">
    <source>
        <dbReference type="ARBA" id="ARBA00022747"/>
    </source>
</evidence>
<protein>
    <submittedName>
        <fullName evidence="6">Type I restriction enzyme, S subunit</fullName>
    </submittedName>
</protein>
<dbReference type="InterPro" id="IPR051212">
    <property type="entry name" value="Type-I_RE_S_subunit"/>
</dbReference>